<dbReference type="Gene3D" id="3.40.50.300">
    <property type="entry name" value="P-loop containing nucleotide triphosphate hydrolases"/>
    <property type="match status" value="1"/>
</dbReference>
<dbReference type="PANTHER" id="PTHR42957:SF1">
    <property type="entry name" value="HELICASE MJ1565-RELATED"/>
    <property type="match status" value="1"/>
</dbReference>
<dbReference type="InterPro" id="IPR008571">
    <property type="entry name" value="HerA-like"/>
</dbReference>
<dbReference type="InterPro" id="IPR027417">
    <property type="entry name" value="P-loop_NTPase"/>
</dbReference>
<organism evidence="1">
    <name type="scientific">marine sediment metagenome</name>
    <dbReference type="NCBI Taxonomy" id="412755"/>
    <lineage>
        <taxon>unclassified sequences</taxon>
        <taxon>metagenomes</taxon>
        <taxon>ecological metagenomes</taxon>
    </lineage>
</organism>
<gene>
    <name evidence="1" type="ORF">LCGC14_0399510</name>
</gene>
<evidence type="ECO:0000313" key="1">
    <source>
        <dbReference type="EMBL" id="KKN73509.1"/>
    </source>
</evidence>
<name>A0A0F9T2P8_9ZZZZ</name>
<proteinExistence type="predicted"/>
<evidence type="ECO:0008006" key="2">
    <source>
        <dbReference type="Google" id="ProtNLM"/>
    </source>
</evidence>
<dbReference type="SUPFAM" id="SSF52540">
    <property type="entry name" value="P-loop containing nucleoside triphosphate hydrolases"/>
    <property type="match status" value="1"/>
</dbReference>
<reference evidence="1" key="1">
    <citation type="journal article" date="2015" name="Nature">
        <title>Complex archaea that bridge the gap between prokaryotes and eukaryotes.</title>
        <authorList>
            <person name="Spang A."/>
            <person name="Saw J.H."/>
            <person name="Jorgensen S.L."/>
            <person name="Zaremba-Niedzwiedzka K."/>
            <person name="Martijn J."/>
            <person name="Lind A.E."/>
            <person name="van Eijk R."/>
            <person name="Schleper C."/>
            <person name="Guy L."/>
            <person name="Ettema T.J."/>
        </authorList>
    </citation>
    <scope>NUCLEOTIDE SEQUENCE</scope>
</reference>
<dbReference type="AlphaFoldDB" id="A0A0F9T2P8"/>
<sequence length="574" mass="62864">MKAIHIGKSRSKRFTLPPDFVTETAAILARRGGGKTYTGNVVAEGFLENGFQVVVIDPCNAWWGLRSSANGKSPGYPIVIFGGPRGDLPLEVPMARGIADLVAENPDFSCVLSLRHLRKGPQKQFVCEFAEQLFHRKGEEKLATAVHIFIDEAHRFAPQFVRADDAKVMGAVGDLVLGGRQAGIGVTLITQRSAKLNKDVLTQAELLIVGQITGPQDKKAVREWIEENADAVEQGEFITSLAKLKRGEFWFWSPAKLDVFARVDVRKRTTFDSSATPKTGRRPKSPKRVSKVDLAKLQETLQQNLQEIEERDPKALKRRIAELERAARKSQPASVTLPAPTLDKASLKKAVDSALDERDDQWRISVEGFMTTLDERLRTATASVSSIEIKAPARSKFKSIQMHVPNVQVDVRPPVSTLPPVTDDMPLNKCEIALLGVLVSRDRPVSKKLVALQSGYSIKSGHFNNTLSGLRKRGLIGGTDNIVITLGGSQVFAASGAQAITVDIDHWIAHGSKCTRAILQKLKDNRDPMSRQEIANATGYSATSGHFNNTLSKLRGLLLIEGTDFVSLSAELFG</sequence>
<protein>
    <recommendedName>
        <fullName evidence="2">Helicase HerA central domain-containing protein</fullName>
    </recommendedName>
</protein>
<dbReference type="EMBL" id="LAZR01000342">
    <property type="protein sequence ID" value="KKN73509.1"/>
    <property type="molecule type" value="Genomic_DNA"/>
</dbReference>
<comment type="caution">
    <text evidence="1">The sequence shown here is derived from an EMBL/GenBank/DDBJ whole genome shotgun (WGS) entry which is preliminary data.</text>
</comment>
<dbReference type="PANTHER" id="PTHR42957">
    <property type="entry name" value="HELICASE MJ1565-RELATED"/>
    <property type="match status" value="1"/>
</dbReference>
<accession>A0A0F9T2P8</accession>